<dbReference type="InterPro" id="IPR036388">
    <property type="entry name" value="WH-like_DNA-bd_sf"/>
</dbReference>
<gene>
    <name evidence="6" type="ORF">M6D93_14110</name>
</gene>
<sequence length="239" mass="26139">MTARVLAILAAFDEQHHRLTLSEIAAAAGLPVSTAHRLLGELESWDALQREADGRYVVGRRLWKVGTLAPVARQLREASLPAMEDLYEATHENVQIAVREGRHALWVERIHGRASVPTLSRPGAPLPLHATGVGKVLLAWAPRDVVEACLDELTLITRYTITERGRMLRELATVRRLGYARTAEELGYGTCSLAVPVYGQGRQVIAALAIVTSTVRSDPQRFASALKVAAASITRRMAI</sequence>
<evidence type="ECO:0000256" key="1">
    <source>
        <dbReference type="ARBA" id="ARBA00023015"/>
    </source>
</evidence>
<evidence type="ECO:0000259" key="4">
    <source>
        <dbReference type="PROSITE" id="PS51077"/>
    </source>
</evidence>
<evidence type="ECO:0000313" key="6">
    <source>
        <dbReference type="EMBL" id="UQX87430.1"/>
    </source>
</evidence>
<dbReference type="EMBL" id="CP097332">
    <property type="protein sequence ID" value="UQX87430.1"/>
    <property type="molecule type" value="Genomic_DNA"/>
</dbReference>
<keyword evidence="1" id="KW-0805">Transcription regulation</keyword>
<dbReference type="PANTHER" id="PTHR30136:SF24">
    <property type="entry name" value="HTH-TYPE TRANSCRIPTIONAL REPRESSOR ALLR"/>
    <property type="match status" value="1"/>
</dbReference>
<dbReference type="InterPro" id="IPR050707">
    <property type="entry name" value="HTH_MetabolicPath_Reg"/>
</dbReference>
<dbReference type="Gene3D" id="3.30.450.40">
    <property type="match status" value="1"/>
</dbReference>
<feature type="domain" description="IclR-ED" evidence="5">
    <location>
        <begin position="61"/>
        <end position="239"/>
    </location>
</feature>
<name>A0ABY4QVB9_9ACTN</name>
<keyword evidence="7" id="KW-1185">Reference proteome</keyword>
<evidence type="ECO:0000256" key="3">
    <source>
        <dbReference type="ARBA" id="ARBA00023163"/>
    </source>
</evidence>
<accession>A0ABY4QVB9</accession>
<evidence type="ECO:0000259" key="5">
    <source>
        <dbReference type="PROSITE" id="PS51078"/>
    </source>
</evidence>
<dbReference type="RefSeq" id="WP_249769955.1">
    <property type="nucleotide sequence ID" value="NZ_CP097332.1"/>
</dbReference>
<keyword evidence="2" id="KW-0238">DNA-binding</keyword>
<feature type="domain" description="HTH iclR-type" evidence="4">
    <location>
        <begin position="1"/>
        <end position="60"/>
    </location>
</feature>
<dbReference type="InterPro" id="IPR005471">
    <property type="entry name" value="Tscrpt_reg_IclR_N"/>
</dbReference>
<dbReference type="Proteomes" id="UP001056336">
    <property type="component" value="Chromosome"/>
</dbReference>
<keyword evidence="3" id="KW-0804">Transcription</keyword>
<proteinExistence type="predicted"/>
<dbReference type="InterPro" id="IPR036390">
    <property type="entry name" value="WH_DNA-bd_sf"/>
</dbReference>
<dbReference type="SUPFAM" id="SSF46785">
    <property type="entry name" value="Winged helix' DNA-binding domain"/>
    <property type="match status" value="1"/>
</dbReference>
<dbReference type="Pfam" id="PF01614">
    <property type="entry name" value="IclR_C"/>
    <property type="match status" value="1"/>
</dbReference>
<evidence type="ECO:0000313" key="7">
    <source>
        <dbReference type="Proteomes" id="UP001056336"/>
    </source>
</evidence>
<protein>
    <submittedName>
        <fullName evidence="6">IclR family transcriptional regulator</fullName>
    </submittedName>
</protein>
<dbReference type="PANTHER" id="PTHR30136">
    <property type="entry name" value="HELIX-TURN-HELIX TRANSCRIPTIONAL REGULATOR, ICLR FAMILY"/>
    <property type="match status" value="1"/>
</dbReference>
<reference evidence="6" key="1">
    <citation type="journal article" date="2018" name="Int. J. Syst. Evol. Microbiol.">
        <title>Jatrophihabitans telluris sp. nov., isolated from sediment soil of lava forest wetlands and the emended description of the genus Jatrophihabitans.</title>
        <authorList>
            <person name="Lee K.C."/>
            <person name="Suh M.K."/>
            <person name="Eom M.K."/>
            <person name="Kim K.K."/>
            <person name="Kim J.S."/>
            <person name="Kim D.S."/>
            <person name="Ko S.H."/>
            <person name="Shin Y.K."/>
            <person name="Lee J.S."/>
        </authorList>
    </citation>
    <scope>NUCLEOTIDE SEQUENCE</scope>
    <source>
        <strain evidence="6">N237</strain>
    </source>
</reference>
<dbReference type="SUPFAM" id="SSF55781">
    <property type="entry name" value="GAF domain-like"/>
    <property type="match status" value="1"/>
</dbReference>
<organism evidence="6 7">
    <name type="scientific">Jatrophihabitans telluris</name>
    <dbReference type="NCBI Taxonomy" id="2038343"/>
    <lineage>
        <taxon>Bacteria</taxon>
        <taxon>Bacillati</taxon>
        <taxon>Actinomycetota</taxon>
        <taxon>Actinomycetes</taxon>
        <taxon>Jatrophihabitantales</taxon>
        <taxon>Jatrophihabitantaceae</taxon>
        <taxon>Jatrophihabitans</taxon>
    </lineage>
</organism>
<dbReference type="PROSITE" id="PS51078">
    <property type="entry name" value="ICLR_ED"/>
    <property type="match status" value="1"/>
</dbReference>
<dbReference type="Gene3D" id="1.10.10.10">
    <property type="entry name" value="Winged helix-like DNA-binding domain superfamily/Winged helix DNA-binding domain"/>
    <property type="match status" value="1"/>
</dbReference>
<dbReference type="PROSITE" id="PS51077">
    <property type="entry name" value="HTH_ICLR"/>
    <property type="match status" value="1"/>
</dbReference>
<dbReference type="Pfam" id="PF09339">
    <property type="entry name" value="HTH_IclR"/>
    <property type="match status" value="1"/>
</dbReference>
<evidence type="ECO:0000256" key="2">
    <source>
        <dbReference type="ARBA" id="ARBA00023125"/>
    </source>
</evidence>
<dbReference type="SMART" id="SM00346">
    <property type="entry name" value="HTH_ICLR"/>
    <property type="match status" value="1"/>
</dbReference>
<dbReference type="InterPro" id="IPR014757">
    <property type="entry name" value="Tscrpt_reg_IclR_C"/>
</dbReference>
<dbReference type="InterPro" id="IPR029016">
    <property type="entry name" value="GAF-like_dom_sf"/>
</dbReference>
<reference evidence="6" key="2">
    <citation type="submission" date="2022-05" db="EMBL/GenBank/DDBJ databases">
        <authorList>
            <person name="Kim J.-S."/>
            <person name="Lee K."/>
            <person name="Suh M."/>
            <person name="Eom M."/>
            <person name="Kim J.-S."/>
            <person name="Kim D.-S."/>
            <person name="Ko S.-H."/>
            <person name="Shin Y."/>
            <person name="Lee J.-S."/>
        </authorList>
    </citation>
    <scope>NUCLEOTIDE SEQUENCE</scope>
    <source>
        <strain evidence="6">N237</strain>
    </source>
</reference>